<evidence type="ECO:0000313" key="3">
    <source>
        <dbReference type="Proteomes" id="UP000031036"/>
    </source>
</evidence>
<reference evidence="2 3" key="1">
    <citation type="submission" date="2014-11" db="EMBL/GenBank/DDBJ databases">
        <title>Genetic blueprint of the zoonotic pathogen Toxocara canis.</title>
        <authorList>
            <person name="Zhu X.-Q."/>
            <person name="Korhonen P.K."/>
            <person name="Cai H."/>
            <person name="Young N.D."/>
            <person name="Nejsum P."/>
            <person name="von Samson-Himmelstjerna G."/>
            <person name="Boag P.R."/>
            <person name="Tan P."/>
            <person name="Li Q."/>
            <person name="Min J."/>
            <person name="Yang Y."/>
            <person name="Wang X."/>
            <person name="Fang X."/>
            <person name="Hall R.S."/>
            <person name="Hofmann A."/>
            <person name="Sternberg P.W."/>
            <person name="Jex A.R."/>
            <person name="Gasser R.B."/>
        </authorList>
    </citation>
    <scope>NUCLEOTIDE SEQUENCE [LARGE SCALE GENOMIC DNA]</scope>
    <source>
        <strain evidence="2">PN_DK_2014</strain>
    </source>
</reference>
<organism evidence="2 3">
    <name type="scientific">Toxocara canis</name>
    <name type="common">Canine roundworm</name>
    <dbReference type="NCBI Taxonomy" id="6265"/>
    <lineage>
        <taxon>Eukaryota</taxon>
        <taxon>Metazoa</taxon>
        <taxon>Ecdysozoa</taxon>
        <taxon>Nematoda</taxon>
        <taxon>Chromadorea</taxon>
        <taxon>Rhabditida</taxon>
        <taxon>Spirurina</taxon>
        <taxon>Ascaridomorpha</taxon>
        <taxon>Ascaridoidea</taxon>
        <taxon>Toxocaridae</taxon>
        <taxon>Toxocara</taxon>
    </lineage>
</organism>
<keyword evidence="3" id="KW-1185">Reference proteome</keyword>
<dbReference type="EMBL" id="JPKZ01000075">
    <property type="protein sequence ID" value="KHN89069.1"/>
    <property type="molecule type" value="Genomic_DNA"/>
</dbReference>
<keyword evidence="1" id="KW-0812">Transmembrane</keyword>
<protein>
    <submittedName>
        <fullName evidence="2">Uncharacterized protein</fullName>
    </submittedName>
</protein>
<sequence length="148" mass="16584">MEVLQIITIVENIFNGSQEVFNNTAFLYGQDGRKIRGQECGILRLTVPMSYNFAVFQINSSENGNKITEKSARQIRLLLLSGVLNIAVAAYDACSVISVNQTRLKSFMRIFNNPRRSIHSAGFRTNICTSRGAVGTEMYSRNRITRVA</sequence>
<feature type="transmembrane region" description="Helical" evidence="1">
    <location>
        <begin position="77"/>
        <end position="99"/>
    </location>
</feature>
<dbReference type="AlphaFoldDB" id="A0A0B2W5V7"/>
<gene>
    <name evidence="2" type="ORF">Tcan_00657</name>
</gene>
<keyword evidence="1" id="KW-0472">Membrane</keyword>
<evidence type="ECO:0000313" key="2">
    <source>
        <dbReference type="EMBL" id="KHN89069.1"/>
    </source>
</evidence>
<proteinExistence type="predicted"/>
<accession>A0A0B2W5V7</accession>
<comment type="caution">
    <text evidence="2">The sequence shown here is derived from an EMBL/GenBank/DDBJ whole genome shotgun (WGS) entry which is preliminary data.</text>
</comment>
<keyword evidence="1" id="KW-1133">Transmembrane helix</keyword>
<name>A0A0B2W5V7_TOXCA</name>
<feature type="non-terminal residue" evidence="2">
    <location>
        <position position="148"/>
    </location>
</feature>
<dbReference type="Proteomes" id="UP000031036">
    <property type="component" value="Unassembled WGS sequence"/>
</dbReference>
<evidence type="ECO:0000256" key="1">
    <source>
        <dbReference type="SAM" id="Phobius"/>
    </source>
</evidence>